<dbReference type="InterPro" id="IPR029058">
    <property type="entry name" value="AB_hydrolase_fold"/>
</dbReference>
<gene>
    <name evidence="2" type="ORF">MMAD_01880</name>
</gene>
<accession>A0A7I7XAE2</accession>
<dbReference type="Gene3D" id="3.40.50.1820">
    <property type="entry name" value="alpha/beta hydrolase"/>
    <property type="match status" value="1"/>
</dbReference>
<evidence type="ECO:0000259" key="1">
    <source>
        <dbReference type="Pfam" id="PF00326"/>
    </source>
</evidence>
<dbReference type="KEGG" id="mmag:MMAD_01880"/>
<dbReference type="SUPFAM" id="SSF53474">
    <property type="entry name" value="alpha/beta-Hydrolases"/>
    <property type="match status" value="1"/>
</dbReference>
<dbReference type="PANTHER" id="PTHR43056:SF5">
    <property type="entry name" value="PEPTIDASE S9 PROLYL OLIGOPEPTIDASE CATALYTIC DOMAIN-CONTAINING PROTEIN"/>
    <property type="match status" value="1"/>
</dbReference>
<dbReference type="Gene3D" id="2.120.10.30">
    <property type="entry name" value="TolB, C-terminal domain"/>
    <property type="match status" value="1"/>
</dbReference>
<dbReference type="PANTHER" id="PTHR43056">
    <property type="entry name" value="PEPTIDASE S9 PROLYL OLIGOPEPTIDASE"/>
    <property type="match status" value="1"/>
</dbReference>
<dbReference type="GO" id="GO:0006508">
    <property type="term" value="P:proteolysis"/>
    <property type="evidence" value="ECO:0007669"/>
    <property type="project" value="InterPro"/>
</dbReference>
<evidence type="ECO:0000313" key="3">
    <source>
        <dbReference type="Proteomes" id="UP000466517"/>
    </source>
</evidence>
<dbReference type="Pfam" id="PF00326">
    <property type="entry name" value="Peptidase_S9"/>
    <property type="match status" value="1"/>
</dbReference>
<dbReference type="InterPro" id="IPR050585">
    <property type="entry name" value="Xaa-Pro_dipeptidyl-ppase/CocE"/>
</dbReference>
<evidence type="ECO:0000313" key="2">
    <source>
        <dbReference type="EMBL" id="BBZ25893.1"/>
    </source>
</evidence>
<reference evidence="2 3" key="1">
    <citation type="journal article" date="2019" name="Emerg. Microbes Infect.">
        <title>Comprehensive subspecies identification of 175 nontuberculous mycobacteria species based on 7547 genomic profiles.</title>
        <authorList>
            <person name="Matsumoto Y."/>
            <person name="Kinjo T."/>
            <person name="Motooka D."/>
            <person name="Nabeya D."/>
            <person name="Jung N."/>
            <person name="Uechi K."/>
            <person name="Horii T."/>
            <person name="Iida T."/>
            <person name="Fujita J."/>
            <person name="Nakamura S."/>
        </authorList>
    </citation>
    <scope>NUCLEOTIDE SEQUENCE [LARGE SCALE GENOMIC DNA]</scope>
    <source>
        <strain evidence="2 3">JCM 13574</strain>
    </source>
</reference>
<dbReference type="EMBL" id="AP022610">
    <property type="protein sequence ID" value="BBZ25893.1"/>
    <property type="molecule type" value="Genomic_DNA"/>
</dbReference>
<dbReference type="RefSeq" id="WP_163731181.1">
    <property type="nucleotide sequence ID" value="NZ_AP022610.1"/>
</dbReference>
<dbReference type="GO" id="GO:0008236">
    <property type="term" value="F:serine-type peptidase activity"/>
    <property type="evidence" value="ECO:0007669"/>
    <property type="project" value="InterPro"/>
</dbReference>
<dbReference type="InterPro" id="IPR011042">
    <property type="entry name" value="6-blade_b-propeller_TolB-like"/>
</dbReference>
<name>A0A7I7XAE2_9MYCO</name>
<dbReference type="SUPFAM" id="SSF82171">
    <property type="entry name" value="DPP6 N-terminal domain-like"/>
    <property type="match status" value="1"/>
</dbReference>
<feature type="domain" description="Peptidase S9 prolyl oligopeptidase catalytic" evidence="1">
    <location>
        <begin position="443"/>
        <end position="646"/>
    </location>
</feature>
<sequence>MANFGSWTTPITSELVVRAAAGLGGVSIHGDTVTWAEQRPEEGGRTQLVRRTGGGPAVDLLPAGANARTAAHEYGGGAWWVAGDTLWFTDWADQRLYTLTGSEPPVPMTPEPEMPRGDRWADGCVTADGRWALLVREHHPAGGGPAAVVNEIVVLDVSGRLAPRVLVSGTDFVSDPRLSPDGARLCWLQWSHPDMPWDGTELCVAGLAADDTGPVLGSVTVVAGRPDSAPGGTGAGESVSEPRWADDGALWFISDRTNWWNLYRWLPAVDRVEAMVTLDAEIGGPQWVFGQSSYAFLSGGRIAFVSSRDGLGYLAVRLADGRIVDLDVPYTSFASIRADGDRIVFIGASATTEPAVVAVSVDDAGSVTSSEMLRAPRDLGLGTEWFSTPEPISFPTSGGRTAHALFYPPTNPDATGDPGELPPLLVLIHGGPTGAARPMLQLGTQYWTSRGFAVVDVNYGGSTGYGRAYRNQLRRQWGVVDLDDCEAAARWLAEQGRVDPARLCIRGGSAGGYTTLAVLAFRDTFAAGASHYGVADLEALATETHKFESRYLDGLIGPYPERRDLYVERSPIHHVDGFDRPLIVLQGLEDEVVPPNQAEMIVDALRAKGVPVAYVAFEGEQHGFRQAPNIRRALESELSFYAQVFGFPLPEGEHVAPVSVHNL</sequence>
<dbReference type="InterPro" id="IPR001375">
    <property type="entry name" value="Peptidase_S9_cat"/>
</dbReference>
<organism evidence="2 3">
    <name type="scientific">Mycolicibacterium madagascariense</name>
    <dbReference type="NCBI Taxonomy" id="212765"/>
    <lineage>
        <taxon>Bacteria</taxon>
        <taxon>Bacillati</taxon>
        <taxon>Actinomycetota</taxon>
        <taxon>Actinomycetes</taxon>
        <taxon>Mycobacteriales</taxon>
        <taxon>Mycobacteriaceae</taxon>
        <taxon>Mycolicibacterium</taxon>
    </lineage>
</organism>
<dbReference type="AlphaFoldDB" id="A0A7I7XAE2"/>
<protein>
    <submittedName>
        <fullName evidence="2">Peptidase</fullName>
    </submittedName>
</protein>
<keyword evidence="3" id="KW-1185">Reference proteome</keyword>
<proteinExistence type="predicted"/>
<dbReference type="Proteomes" id="UP000466517">
    <property type="component" value="Chromosome"/>
</dbReference>